<feature type="compositionally biased region" description="Polar residues" evidence="2">
    <location>
        <begin position="404"/>
        <end position="419"/>
    </location>
</feature>
<keyword evidence="1" id="KW-0175">Coiled coil</keyword>
<proteinExistence type="predicted"/>
<evidence type="ECO:0000256" key="1">
    <source>
        <dbReference type="SAM" id="Coils"/>
    </source>
</evidence>
<gene>
    <name evidence="3" type="ORF">ElyMa_001238000</name>
</gene>
<dbReference type="GO" id="GO:0008285">
    <property type="term" value="P:negative regulation of cell population proliferation"/>
    <property type="evidence" value="ECO:0007669"/>
    <property type="project" value="TreeGrafter"/>
</dbReference>
<organism evidence="3 4">
    <name type="scientific">Elysia marginata</name>
    <dbReference type="NCBI Taxonomy" id="1093978"/>
    <lineage>
        <taxon>Eukaryota</taxon>
        <taxon>Metazoa</taxon>
        <taxon>Spiralia</taxon>
        <taxon>Lophotrochozoa</taxon>
        <taxon>Mollusca</taxon>
        <taxon>Gastropoda</taxon>
        <taxon>Heterobranchia</taxon>
        <taxon>Euthyneura</taxon>
        <taxon>Panpulmonata</taxon>
        <taxon>Sacoglossa</taxon>
        <taxon>Placobranchoidea</taxon>
        <taxon>Plakobranchidae</taxon>
        <taxon>Elysia</taxon>
    </lineage>
</organism>
<dbReference type="PANTHER" id="PTHR15154">
    <property type="entry name" value="HAMARTIN"/>
    <property type="match status" value="1"/>
</dbReference>
<name>A0AAV4IFQ9_9GAST</name>
<dbReference type="Proteomes" id="UP000762676">
    <property type="component" value="Unassembled WGS sequence"/>
</dbReference>
<feature type="region of interest" description="Disordered" evidence="2">
    <location>
        <begin position="649"/>
        <end position="772"/>
    </location>
</feature>
<feature type="compositionally biased region" description="Polar residues" evidence="2">
    <location>
        <begin position="1231"/>
        <end position="1241"/>
    </location>
</feature>
<dbReference type="Pfam" id="PF04388">
    <property type="entry name" value="Hamartin"/>
    <property type="match status" value="2"/>
</dbReference>
<accession>A0AAV4IFQ9</accession>
<dbReference type="GO" id="GO:0032007">
    <property type="term" value="P:negative regulation of TOR signaling"/>
    <property type="evidence" value="ECO:0007669"/>
    <property type="project" value="TreeGrafter"/>
</dbReference>
<reference evidence="3 4" key="1">
    <citation type="journal article" date="2021" name="Elife">
        <title>Chloroplast acquisition without the gene transfer in kleptoplastic sea slugs, Plakobranchus ocellatus.</title>
        <authorList>
            <person name="Maeda T."/>
            <person name="Takahashi S."/>
            <person name="Yoshida T."/>
            <person name="Shimamura S."/>
            <person name="Takaki Y."/>
            <person name="Nagai Y."/>
            <person name="Toyoda A."/>
            <person name="Suzuki Y."/>
            <person name="Arimoto A."/>
            <person name="Ishii H."/>
            <person name="Satoh N."/>
            <person name="Nishiyama T."/>
            <person name="Hasebe M."/>
            <person name="Maruyama T."/>
            <person name="Minagawa J."/>
            <person name="Obokata J."/>
            <person name="Shigenobu S."/>
        </authorList>
    </citation>
    <scope>NUCLEOTIDE SEQUENCE [LARGE SCALE GENOMIC DNA]</scope>
</reference>
<dbReference type="InterPro" id="IPR007483">
    <property type="entry name" value="Hamartin"/>
</dbReference>
<evidence type="ECO:0000313" key="3">
    <source>
        <dbReference type="EMBL" id="GFS06966.1"/>
    </source>
</evidence>
<feature type="compositionally biased region" description="Basic and acidic residues" evidence="2">
    <location>
        <begin position="1257"/>
        <end position="1266"/>
    </location>
</feature>
<protein>
    <submittedName>
        <fullName evidence="3">Hamartin</fullName>
    </submittedName>
</protein>
<feature type="compositionally biased region" description="Polar residues" evidence="2">
    <location>
        <begin position="1301"/>
        <end position="1328"/>
    </location>
</feature>
<feature type="compositionally biased region" description="Low complexity" evidence="2">
    <location>
        <begin position="1215"/>
        <end position="1227"/>
    </location>
</feature>
<feature type="coiled-coil region" evidence="1">
    <location>
        <begin position="936"/>
        <end position="970"/>
    </location>
</feature>
<dbReference type="GO" id="GO:0033596">
    <property type="term" value="C:TSC1-TSC2 complex"/>
    <property type="evidence" value="ECO:0007669"/>
    <property type="project" value="TreeGrafter"/>
</dbReference>
<dbReference type="EMBL" id="BMAT01002441">
    <property type="protein sequence ID" value="GFS06966.1"/>
    <property type="molecule type" value="Genomic_DNA"/>
</dbReference>
<evidence type="ECO:0000313" key="4">
    <source>
        <dbReference type="Proteomes" id="UP000762676"/>
    </source>
</evidence>
<keyword evidence="4" id="KW-1185">Reference proteome</keyword>
<sequence length="1334" mass="146124">MAAGSSGHLPVEHIFQLLDSAETVSGIREIILENLSSTKETWLIHLLVDHYFQTQSPNVQEIFAELKESQVKALLDKIQDGLKSPETRQPALQLVLFLAYREIHWCHQIVDTPLLSSIFKILKTETDVPLLMTSLMIIVILLPSLPVNLGKELPTIFEIFGRMTILCAKSPATTPEVFVLYLHVAIYSLFHRLYGMYPCSFMSYIRKFYTQKENIRIYEEIVLPMIERVRLHPKLIMGQKEAETTKNTWKNQETQDIVVACSRLSLDYVEGSLEDTHCPVFHSLQAVDKFRQLSVEKQRHQQALTIRVPSKAVVIPHRQGVSDESSTVSTISSSLPVPDLDITTVGESPSILLGLSTPPGSQRATPGPALLEPGHATVSDGGTGGDMSGQLTPSQADDGDKTPLSRSSSRGGFQASKSTSDPKRPAPRPAITPLTPGSTSHAALPWMSPAVGAGAGPAGGESSPFKSKSSAFEYPKTSAMRILSFTSSLGDTEEEQGEKAVPAISLQASTEETETVSSARSSETSESAKLEKQGAAAASEGLESSLGSSSKKQSDVTHRSLSQQGQKKPPGATVKTIDVLTQVADKLSASDNTVNVDQEVEEINEREDKFDESAALTTSTSTITSQTDITAESVRQFMKKVNRLRFNSLTSNSSSNEDTDITAHSLPGIVHHRRPRSCPPFKRSSPPIGQEASTTSRRPQHRHSHLIQASGRTGRTLTAADRSVSLHQRGGKGAFTSQRSVPGDGSCPSEVPQSEDSSDDVTSSASSKDTPRKLCLAEQQNRKQSQAGQPVTDILRALPENVNAVFQCILAPSKLAVCNKCHQELVVTSVQSSYGETAQTLSGKEISLFSTVAPPELLDRHLRLGSDLHAKELTKIPLTSKESTNWTHFGGLPPADEVSILRGQILLMQTQIMYERHKRCNHAKRNRRLLRRMTHIASLEEQQKSLMSKIQLHEEEIQQLSVSVRLLQEDNRMLRQSKESDEYEKLVEFRTSLKENKDLKAASVVLKNLLLTQREEYDKQQKKLDSVQHINLENEKELRICRDRLALTDKLKQQVLQLQNEVLLTQEFHQKCQEKLHQSNGMTKQKAEESYLISALGAEIKVLKEESKRSLNLFDAAQARTQELEELLKAKDKIITELKESFDAAKSCYHAQLQALEERCTSLIHTNQSLEGQVMDLTGQLDQANHRKMAEARRAIGQSTTTMTSSAQVDRLDSDSSSTSSAAGSKTVSKDTTGSGTVSNTDRSDEKGGRGSGEGGQRGEEGKGDGGKGTGDSSGKKDKDSQLPVGSVQSQAETLPDSGFPSRSSYRQDSPSDASVVSGLGQSVNTADSGHWPK</sequence>
<feature type="compositionally biased region" description="Low complexity" evidence="2">
    <location>
        <begin position="533"/>
        <end position="551"/>
    </location>
</feature>
<feature type="region of interest" description="Disordered" evidence="2">
    <location>
        <begin position="1195"/>
        <end position="1334"/>
    </location>
</feature>
<feature type="coiled-coil region" evidence="1">
    <location>
        <begin position="1153"/>
        <end position="1187"/>
    </location>
</feature>
<feature type="compositionally biased region" description="Low complexity" evidence="2">
    <location>
        <begin position="515"/>
        <end position="525"/>
    </location>
</feature>
<feature type="region of interest" description="Disordered" evidence="2">
    <location>
        <begin position="351"/>
        <end position="445"/>
    </location>
</feature>
<feature type="compositionally biased region" description="Polar residues" evidence="2">
    <location>
        <begin position="1197"/>
        <end position="1208"/>
    </location>
</feature>
<feature type="region of interest" description="Disordered" evidence="2">
    <location>
        <begin position="489"/>
        <end position="574"/>
    </location>
</feature>
<evidence type="ECO:0000256" key="2">
    <source>
        <dbReference type="SAM" id="MobiDB-lite"/>
    </source>
</evidence>
<dbReference type="GO" id="GO:0051726">
    <property type="term" value="P:regulation of cell cycle"/>
    <property type="evidence" value="ECO:0007669"/>
    <property type="project" value="TreeGrafter"/>
</dbReference>
<dbReference type="PANTHER" id="PTHR15154:SF2">
    <property type="entry name" value="HAMARTIN"/>
    <property type="match status" value="1"/>
</dbReference>
<comment type="caution">
    <text evidence="3">The sequence shown here is derived from an EMBL/GenBank/DDBJ whole genome shotgun (WGS) entry which is preliminary data.</text>
</comment>